<keyword evidence="2 8" id="KW-0813">Transport</keyword>
<proteinExistence type="inferred from homology"/>
<evidence type="ECO:0000256" key="4">
    <source>
        <dbReference type="ARBA" id="ARBA00022692"/>
    </source>
</evidence>
<keyword evidence="4 8" id="KW-0812">Transmembrane</keyword>
<evidence type="ECO:0000256" key="6">
    <source>
        <dbReference type="ARBA" id="ARBA00022989"/>
    </source>
</evidence>
<dbReference type="Pfam" id="PF00528">
    <property type="entry name" value="BPD_transp_1"/>
    <property type="match status" value="1"/>
</dbReference>
<evidence type="ECO:0000259" key="9">
    <source>
        <dbReference type="PROSITE" id="PS50928"/>
    </source>
</evidence>
<evidence type="ECO:0000313" key="10">
    <source>
        <dbReference type="EMBL" id="GHO83430.1"/>
    </source>
</evidence>
<dbReference type="InterPro" id="IPR010065">
    <property type="entry name" value="AA_ABC_transptr_permease_3TM"/>
</dbReference>
<comment type="subcellular location">
    <subcellularLocation>
        <location evidence="1 8">Cell membrane</location>
        <topology evidence="1 8">Multi-pass membrane protein</topology>
    </subcellularLocation>
</comment>
<feature type="transmembrane region" description="Helical" evidence="8">
    <location>
        <begin position="99"/>
        <end position="122"/>
    </location>
</feature>
<sequence>MISESLRPANKPPDNKRDLWPRNRMVGADYLYYILLIVALGAFGYYLYTYKGMALLYLPSLLGGTLITLVMSVLSAICAIIFGLMGAIGSLSRFRLLRWLSLIYVEVIRGTPLLVQLFLWYFGVRIVLSNAGFDPYTLVFNGMTVLQSNSLVPTDFNSYFYGVLGLSFNYGAYLTEVFRAGILSVEAGQTEAALSLGMDSRQTMRHIILPQAIRVTIPPLTNNFITLIQDSAFLSVLAIFELEYVTTGLALPQVDPNNKMFVFILGALLYLAMCYPLSLIARTLERRLAAAR</sequence>
<evidence type="ECO:0000256" key="5">
    <source>
        <dbReference type="ARBA" id="ARBA00022970"/>
    </source>
</evidence>
<dbReference type="InterPro" id="IPR035906">
    <property type="entry name" value="MetI-like_sf"/>
</dbReference>
<dbReference type="Proteomes" id="UP000635565">
    <property type="component" value="Unassembled WGS sequence"/>
</dbReference>
<keyword evidence="6 8" id="KW-1133">Transmembrane helix</keyword>
<keyword evidence="11" id="KW-1185">Reference proteome</keyword>
<comment type="similarity">
    <text evidence="8">Belongs to the binding-protein-dependent transport system permease family.</text>
</comment>
<name>A0ABQ3VCA6_9CHLR</name>
<dbReference type="InterPro" id="IPR043429">
    <property type="entry name" value="ArtM/GltK/GlnP/TcyL/YhdX-like"/>
</dbReference>
<dbReference type="PROSITE" id="PS50928">
    <property type="entry name" value="ABC_TM1"/>
    <property type="match status" value="1"/>
</dbReference>
<evidence type="ECO:0000256" key="3">
    <source>
        <dbReference type="ARBA" id="ARBA00022475"/>
    </source>
</evidence>
<dbReference type="PANTHER" id="PTHR30614:SF0">
    <property type="entry name" value="L-CYSTINE TRANSPORT SYSTEM PERMEASE PROTEIN TCYL"/>
    <property type="match status" value="1"/>
</dbReference>
<dbReference type="SUPFAM" id="SSF161098">
    <property type="entry name" value="MetI-like"/>
    <property type="match status" value="1"/>
</dbReference>
<feature type="domain" description="ABC transmembrane type-1" evidence="9">
    <location>
        <begin position="65"/>
        <end position="281"/>
    </location>
</feature>
<protein>
    <recommendedName>
        <fullName evidence="9">ABC transmembrane type-1 domain-containing protein</fullName>
    </recommendedName>
</protein>
<gene>
    <name evidence="10" type="ORF">KSZ_14360</name>
</gene>
<keyword evidence="3" id="KW-1003">Cell membrane</keyword>
<organism evidence="10 11">
    <name type="scientific">Dictyobacter formicarum</name>
    <dbReference type="NCBI Taxonomy" id="2778368"/>
    <lineage>
        <taxon>Bacteria</taxon>
        <taxon>Bacillati</taxon>
        <taxon>Chloroflexota</taxon>
        <taxon>Ktedonobacteria</taxon>
        <taxon>Ktedonobacterales</taxon>
        <taxon>Dictyobacteraceae</taxon>
        <taxon>Dictyobacter</taxon>
    </lineage>
</organism>
<evidence type="ECO:0000313" key="11">
    <source>
        <dbReference type="Proteomes" id="UP000635565"/>
    </source>
</evidence>
<keyword evidence="7 8" id="KW-0472">Membrane</keyword>
<feature type="transmembrane region" description="Helical" evidence="8">
    <location>
        <begin position="260"/>
        <end position="281"/>
    </location>
</feature>
<dbReference type="EMBL" id="BNJJ01000003">
    <property type="protein sequence ID" value="GHO83430.1"/>
    <property type="molecule type" value="Genomic_DNA"/>
</dbReference>
<evidence type="ECO:0000256" key="8">
    <source>
        <dbReference type="RuleBase" id="RU363032"/>
    </source>
</evidence>
<reference evidence="10 11" key="1">
    <citation type="journal article" date="2021" name="Int. J. Syst. Evol. Microbiol.">
        <title>Reticulibacter mediterranei gen. nov., sp. nov., within the new family Reticulibacteraceae fam. nov., and Ktedonospora formicarum gen. nov., sp. nov., Ktedonobacter robiniae sp. nov., Dictyobacter formicarum sp. nov. and Dictyobacter arantiisoli sp. nov., belonging to the class Ktedonobacteria.</title>
        <authorList>
            <person name="Yabe S."/>
            <person name="Zheng Y."/>
            <person name="Wang C.M."/>
            <person name="Sakai Y."/>
            <person name="Abe K."/>
            <person name="Yokota A."/>
            <person name="Donadio S."/>
            <person name="Cavaletti L."/>
            <person name="Monciardini P."/>
        </authorList>
    </citation>
    <scope>NUCLEOTIDE SEQUENCE [LARGE SCALE GENOMIC DNA]</scope>
    <source>
        <strain evidence="10 11">SOSP1-9</strain>
    </source>
</reference>
<dbReference type="Gene3D" id="1.10.3720.10">
    <property type="entry name" value="MetI-like"/>
    <property type="match status" value="1"/>
</dbReference>
<comment type="caution">
    <text evidence="10">The sequence shown here is derived from an EMBL/GenBank/DDBJ whole genome shotgun (WGS) entry which is preliminary data.</text>
</comment>
<dbReference type="InterPro" id="IPR000515">
    <property type="entry name" value="MetI-like"/>
</dbReference>
<dbReference type="CDD" id="cd06261">
    <property type="entry name" value="TM_PBP2"/>
    <property type="match status" value="1"/>
</dbReference>
<evidence type="ECO:0000256" key="1">
    <source>
        <dbReference type="ARBA" id="ARBA00004651"/>
    </source>
</evidence>
<keyword evidence="5" id="KW-0029">Amino-acid transport</keyword>
<feature type="transmembrane region" description="Helical" evidence="8">
    <location>
        <begin position="54"/>
        <end position="87"/>
    </location>
</feature>
<dbReference type="NCBIfam" id="TIGR01726">
    <property type="entry name" value="HEQRo_perm_3TM"/>
    <property type="match status" value="1"/>
</dbReference>
<evidence type="ECO:0000256" key="2">
    <source>
        <dbReference type="ARBA" id="ARBA00022448"/>
    </source>
</evidence>
<accession>A0ABQ3VCA6</accession>
<evidence type="ECO:0000256" key="7">
    <source>
        <dbReference type="ARBA" id="ARBA00023136"/>
    </source>
</evidence>
<dbReference type="RefSeq" id="WP_201361096.1">
    <property type="nucleotide sequence ID" value="NZ_BNJJ01000003.1"/>
</dbReference>
<dbReference type="PANTHER" id="PTHR30614">
    <property type="entry name" value="MEMBRANE COMPONENT OF AMINO ACID ABC TRANSPORTER"/>
    <property type="match status" value="1"/>
</dbReference>
<feature type="transmembrane region" description="Helical" evidence="8">
    <location>
        <begin position="30"/>
        <end position="48"/>
    </location>
</feature>